<keyword evidence="2" id="KW-0732">Signal</keyword>
<comment type="similarity">
    <text evidence="1">Belongs to the leucine-binding protein family.</text>
</comment>
<evidence type="ECO:0000313" key="4">
    <source>
        <dbReference type="EMBL" id="TMJ16443.1"/>
    </source>
</evidence>
<dbReference type="PANTHER" id="PTHR30483:SF37">
    <property type="entry name" value="ABC TRANSPORTER SUBSTRATE-BINDING PROTEIN"/>
    <property type="match status" value="1"/>
</dbReference>
<organism evidence="4 5">
    <name type="scientific">Candidatus Segetimicrobium genomatis</name>
    <dbReference type="NCBI Taxonomy" id="2569760"/>
    <lineage>
        <taxon>Bacteria</taxon>
        <taxon>Bacillati</taxon>
        <taxon>Candidatus Sysuimicrobiota</taxon>
        <taxon>Candidatus Sysuimicrobiia</taxon>
        <taxon>Candidatus Sysuimicrobiales</taxon>
        <taxon>Candidatus Segetimicrobiaceae</taxon>
        <taxon>Candidatus Segetimicrobium</taxon>
    </lineage>
</organism>
<dbReference type="InterPro" id="IPR028081">
    <property type="entry name" value="Leu-bd"/>
</dbReference>
<evidence type="ECO:0000313" key="5">
    <source>
        <dbReference type="Proteomes" id="UP000320393"/>
    </source>
</evidence>
<dbReference type="InterPro" id="IPR028082">
    <property type="entry name" value="Peripla_BP_I"/>
</dbReference>
<proteinExistence type="inferred from homology"/>
<dbReference type="PANTHER" id="PTHR30483">
    <property type="entry name" value="LEUCINE-SPECIFIC-BINDING PROTEIN"/>
    <property type="match status" value="1"/>
</dbReference>
<dbReference type="AlphaFoldDB" id="A0A537M845"/>
<protein>
    <recommendedName>
        <fullName evidence="3">Leucine-binding protein domain-containing protein</fullName>
    </recommendedName>
</protein>
<dbReference type="SUPFAM" id="SSF53822">
    <property type="entry name" value="Periplasmic binding protein-like I"/>
    <property type="match status" value="1"/>
</dbReference>
<dbReference type="InterPro" id="IPR051010">
    <property type="entry name" value="BCAA_transport"/>
</dbReference>
<dbReference type="Pfam" id="PF13458">
    <property type="entry name" value="Peripla_BP_6"/>
    <property type="match status" value="1"/>
</dbReference>
<feature type="domain" description="Leucine-binding protein" evidence="3">
    <location>
        <begin position="2"/>
        <end position="287"/>
    </location>
</feature>
<accession>A0A537M845</accession>
<comment type="caution">
    <text evidence="4">The sequence shown here is derived from an EMBL/GenBank/DDBJ whole genome shotgun (WGS) entry which is preliminary data.</text>
</comment>
<evidence type="ECO:0000256" key="1">
    <source>
        <dbReference type="ARBA" id="ARBA00010062"/>
    </source>
</evidence>
<sequence>MEKLVTDQHVNFLLGGYDTSLVEAQEVVPDQYRIPYVEGGGAASEIFKRGYKYVFGTLASIYNMGKFTLGFVSAQQTAGKLPKPLTIALVWENTDHGKDYETAVLEEAQTHPDLFRIVLNQAFQLNGSDFSPLLQQVKASGAQAFLSDAHLPDFITMHRQYLQLGLYHQFVTYGGRGPDQKGRQALGPGADYLIAAVWWTPALKDPASQLFTEKYMRQYHQIPDWFQALSYDTARVLLQAIREAKGLDGPAVRDVLAKLVMRNSLLPGGIIRFAPDGQIIAPYVMVQNTPSNTVRIVWPQKLPEARDPTLPMPRMQ</sequence>
<dbReference type="Gene3D" id="3.40.50.2300">
    <property type="match status" value="2"/>
</dbReference>
<reference evidence="4 5" key="1">
    <citation type="journal article" date="2019" name="Nat. Microbiol.">
        <title>Mediterranean grassland soil C-N compound turnover is dependent on rainfall and depth, and is mediated by genomically divergent microorganisms.</title>
        <authorList>
            <person name="Diamond S."/>
            <person name="Andeer P.F."/>
            <person name="Li Z."/>
            <person name="Crits-Christoph A."/>
            <person name="Burstein D."/>
            <person name="Anantharaman K."/>
            <person name="Lane K.R."/>
            <person name="Thomas B.C."/>
            <person name="Pan C."/>
            <person name="Northen T.R."/>
            <person name="Banfield J.F."/>
        </authorList>
    </citation>
    <scope>NUCLEOTIDE SEQUENCE [LARGE SCALE GENOMIC DNA]</scope>
    <source>
        <strain evidence="4">NP_5</strain>
    </source>
</reference>
<evidence type="ECO:0000256" key="2">
    <source>
        <dbReference type="ARBA" id="ARBA00022729"/>
    </source>
</evidence>
<gene>
    <name evidence="4" type="ORF">E6H02_00740</name>
</gene>
<dbReference type="EMBL" id="VBAM01000022">
    <property type="protein sequence ID" value="TMJ16443.1"/>
    <property type="molecule type" value="Genomic_DNA"/>
</dbReference>
<evidence type="ECO:0000259" key="3">
    <source>
        <dbReference type="Pfam" id="PF13458"/>
    </source>
</evidence>
<dbReference type="Proteomes" id="UP000320393">
    <property type="component" value="Unassembled WGS sequence"/>
</dbReference>
<name>A0A537M845_9BACT</name>